<sequence>MTDPPLIAMGNSTVEMVEEMKYLGVLWDHTMSFSRHLKAVRHKTDYLTHRLSIIAAKLYSRKPSLLKRIYKGAIEPYILYGHGAWAHRIKFKSFTEKLVVIQRRPLLAIARTYKTVSTHALPVIAGVAPIVLLVFEVHAKFKVTALKTPAVHGIEFSPSDYEQVTDLWDTHPALRKSIPFELSEPFGGEIEIYTDGSGMNGRYGSGQVWWYCTMVRRSTQK</sequence>
<dbReference type="EMBL" id="BPLR01012907">
    <property type="protein sequence ID" value="GIY57439.1"/>
    <property type="molecule type" value="Genomic_DNA"/>
</dbReference>
<name>A0AAV4UIL8_CAEEX</name>
<organism evidence="1 2">
    <name type="scientific">Caerostris extrusa</name>
    <name type="common">Bark spider</name>
    <name type="synonym">Caerostris bankana</name>
    <dbReference type="NCBI Taxonomy" id="172846"/>
    <lineage>
        <taxon>Eukaryota</taxon>
        <taxon>Metazoa</taxon>
        <taxon>Ecdysozoa</taxon>
        <taxon>Arthropoda</taxon>
        <taxon>Chelicerata</taxon>
        <taxon>Arachnida</taxon>
        <taxon>Araneae</taxon>
        <taxon>Araneomorphae</taxon>
        <taxon>Entelegynae</taxon>
        <taxon>Araneoidea</taxon>
        <taxon>Araneidae</taxon>
        <taxon>Caerostris</taxon>
    </lineage>
</organism>
<proteinExistence type="predicted"/>
<accession>A0AAV4UIL8</accession>
<dbReference type="AlphaFoldDB" id="A0AAV4UIL8"/>
<dbReference type="Proteomes" id="UP001054945">
    <property type="component" value="Unassembled WGS sequence"/>
</dbReference>
<evidence type="ECO:0000313" key="2">
    <source>
        <dbReference type="Proteomes" id="UP001054945"/>
    </source>
</evidence>
<evidence type="ECO:0000313" key="1">
    <source>
        <dbReference type="EMBL" id="GIY57439.1"/>
    </source>
</evidence>
<keyword evidence="2" id="KW-1185">Reference proteome</keyword>
<protein>
    <submittedName>
        <fullName evidence="1">RNase H domain-containing protein</fullName>
    </submittedName>
</protein>
<gene>
    <name evidence="1" type="primary">AVEN_139304_1</name>
    <name evidence="1" type="ORF">CEXT_761631</name>
</gene>
<reference evidence="1 2" key="1">
    <citation type="submission" date="2021-06" db="EMBL/GenBank/DDBJ databases">
        <title>Caerostris extrusa draft genome.</title>
        <authorList>
            <person name="Kono N."/>
            <person name="Arakawa K."/>
        </authorList>
    </citation>
    <scope>NUCLEOTIDE SEQUENCE [LARGE SCALE GENOMIC DNA]</scope>
</reference>
<comment type="caution">
    <text evidence="1">The sequence shown here is derived from an EMBL/GenBank/DDBJ whole genome shotgun (WGS) entry which is preliminary data.</text>
</comment>